<organism evidence="1 2">
    <name type="scientific">Rhabditophanes sp. KR3021</name>
    <dbReference type="NCBI Taxonomy" id="114890"/>
    <lineage>
        <taxon>Eukaryota</taxon>
        <taxon>Metazoa</taxon>
        <taxon>Ecdysozoa</taxon>
        <taxon>Nematoda</taxon>
        <taxon>Chromadorea</taxon>
        <taxon>Rhabditida</taxon>
        <taxon>Tylenchina</taxon>
        <taxon>Panagrolaimomorpha</taxon>
        <taxon>Strongyloidoidea</taxon>
        <taxon>Alloionematidae</taxon>
        <taxon>Rhabditophanes</taxon>
    </lineage>
</organism>
<accession>A0AC35TYN2</accession>
<name>A0AC35TYN2_9BILA</name>
<dbReference type="Proteomes" id="UP000095286">
    <property type="component" value="Unplaced"/>
</dbReference>
<evidence type="ECO:0000313" key="2">
    <source>
        <dbReference type="WBParaSite" id="RSKR_0000555100.1"/>
    </source>
</evidence>
<dbReference type="WBParaSite" id="RSKR_0000555100.1">
    <property type="protein sequence ID" value="RSKR_0000555100.1"/>
    <property type="gene ID" value="RSKR_0000555100"/>
</dbReference>
<sequence length="379" mass="42385">MRVEGKLMGDEEGVDIKDILINCPILKEKYTAPLLWGKNGHIQTATYGLLGHAELQRSFDQRVSVLLNDGTTVIYDIFEPRAINIKQKDVTLALCPGIANNSESNYIRTCVHHAQASGYRCAVLNHLGSLDNVTLTSSRIFCYGSTEETEAMMSDLVSRYPHTQFINIGFSMGANIMTKYLSGMCPEMVKKTIIGLSVGQGYSASKAAPYFHDWENGRRVYNYIINEKVKQILWKHYDKCVKPHVVSGLVDESKIWAASSCATLDEHYHRRVNLAKGGGKVEHFRTVKDFYEWCGSLKGIPSIKVPMVFLNAEDDPIVPIDLIKPVQEMCLANNKFAHVLTKHGGHLGFLEGRSLKPSSKTWLDRFIVQLSDAAVEAQT</sequence>
<evidence type="ECO:0000313" key="1">
    <source>
        <dbReference type="Proteomes" id="UP000095286"/>
    </source>
</evidence>
<reference evidence="2" key="1">
    <citation type="submission" date="2016-11" db="UniProtKB">
        <authorList>
            <consortium name="WormBaseParasite"/>
        </authorList>
    </citation>
    <scope>IDENTIFICATION</scope>
    <source>
        <strain evidence="2">KR3021</strain>
    </source>
</reference>
<protein>
    <submittedName>
        <fullName evidence="2">AB hydrolase-1 domain-containing protein</fullName>
    </submittedName>
</protein>
<proteinExistence type="predicted"/>